<keyword evidence="1" id="KW-0472">Membrane</keyword>
<keyword evidence="1" id="KW-1133">Transmembrane helix</keyword>
<feature type="transmembrane region" description="Helical" evidence="1">
    <location>
        <begin position="235"/>
        <end position="252"/>
    </location>
</feature>
<dbReference type="OrthoDB" id="9793966at2"/>
<accession>G5GJ99</accession>
<evidence type="ECO:0000313" key="3">
    <source>
        <dbReference type="Proteomes" id="UP000003011"/>
    </source>
</evidence>
<dbReference type="eggNOG" id="COG2064">
    <property type="taxonomic scope" value="Bacteria"/>
</dbReference>
<dbReference type="Proteomes" id="UP000003011">
    <property type="component" value="Unassembled WGS sequence"/>
</dbReference>
<dbReference type="HOGENOM" id="CLU_044047_0_0_9"/>
<feature type="transmembrane region" description="Helical" evidence="1">
    <location>
        <begin position="12"/>
        <end position="33"/>
    </location>
</feature>
<proteinExistence type="predicted"/>
<keyword evidence="3" id="KW-1185">Reference proteome</keyword>
<reference evidence="2 3" key="1">
    <citation type="submission" date="2011-08" db="EMBL/GenBank/DDBJ databases">
        <title>The Genome Sequence of Johnsonella ignava ATCC 51276.</title>
        <authorList>
            <consortium name="The Broad Institute Genome Sequencing Platform"/>
            <person name="Earl A."/>
            <person name="Ward D."/>
            <person name="Feldgarden M."/>
            <person name="Gevers D."/>
            <person name="Izard J."/>
            <person name="Blanton J.M."/>
            <person name="Baranova O.V."/>
            <person name="Dewhirst F.E."/>
            <person name="Young S.K."/>
            <person name="Zeng Q."/>
            <person name="Gargeya S."/>
            <person name="Fitzgerald M."/>
            <person name="Haas B."/>
            <person name="Abouelleil A."/>
            <person name="Alvarado L."/>
            <person name="Arachchi H.M."/>
            <person name="Berlin A."/>
            <person name="Brown A."/>
            <person name="Chapman S.B."/>
            <person name="Chen Z."/>
            <person name="Dunbar C."/>
            <person name="Freedman E."/>
            <person name="Gearin G."/>
            <person name="Gellesch M."/>
            <person name="Goldberg J."/>
            <person name="Griggs A."/>
            <person name="Gujja S."/>
            <person name="Heiman D."/>
            <person name="Howarth C."/>
            <person name="Larson L."/>
            <person name="Lui A."/>
            <person name="MacDonald P.J.P."/>
            <person name="Montmayeur A."/>
            <person name="Murphy C."/>
            <person name="Neiman D."/>
            <person name="Pearson M."/>
            <person name="Priest M."/>
            <person name="Roberts A."/>
            <person name="Saif S."/>
            <person name="Shea T."/>
            <person name="Shenoy N."/>
            <person name="Sisk P."/>
            <person name="Stolte C."/>
            <person name="Sykes S."/>
            <person name="Wortman J."/>
            <person name="Nusbaum C."/>
            <person name="Birren B."/>
        </authorList>
    </citation>
    <scope>NUCLEOTIDE SEQUENCE [LARGE SCALE GENOMIC DNA]</scope>
    <source>
        <strain evidence="2 3">ATCC 51276</strain>
    </source>
</reference>
<dbReference type="AlphaFoldDB" id="G5GJ99"/>
<keyword evidence="1" id="KW-0812">Transmembrane</keyword>
<protein>
    <recommendedName>
        <fullName evidence="4">Type II secretion system protein GspF domain-containing protein</fullName>
    </recommendedName>
</protein>
<gene>
    <name evidence="2" type="ORF">HMPREF9333_01639</name>
</gene>
<dbReference type="RefSeq" id="WP_005541405.1">
    <property type="nucleotide sequence ID" value="NZ_JH378834.1"/>
</dbReference>
<name>G5GJ99_9FIRM</name>
<comment type="caution">
    <text evidence="2">The sequence shown here is derived from an EMBL/GenBank/DDBJ whole genome shotgun (WGS) entry which is preliminary data.</text>
</comment>
<evidence type="ECO:0000256" key="1">
    <source>
        <dbReference type="SAM" id="Phobius"/>
    </source>
</evidence>
<evidence type="ECO:0000313" key="2">
    <source>
        <dbReference type="EMBL" id="EHI55224.1"/>
    </source>
</evidence>
<dbReference type="EMBL" id="ACZL01000026">
    <property type="protein sequence ID" value="EHI55224.1"/>
    <property type="molecule type" value="Genomic_DNA"/>
</dbReference>
<sequence length="412" mass="46860">MKNKFFKNIGSFINLWKVQIICIAGGFILAAFARSVMQDGDNLVNGNFIKRESYGEYDREYSLYVKGLDDEGEVEISVPVSKREYSDEEIESVFEKNIQYISINILGDNPSLQEVSKDLKLVNTIRDEGIKVNYISENPDIIDSLGSVYNQDLDSPVDVAMRVGLSDGIHRGEYILDIRVVPKSYTQKEFMIKRFVDSLKDIDREGVSDEGYSLPKQWEGKNLSYRSKDSQDYNIIWMLGIVSAILLYIKNITDEKDKKELRKKQMVLDYPEIVSKLMVFIGAGLSIRTAWENIVNDYESEGIKRYAYEEMAAALAGMKTGVHEAKVYKDFGRRCGIKQYMKLASLLEQNRKTGMANLKGLLGVETATAWDERVNMARRMGEEASTKLLMPLFLMLGVVMAMVMVPAIMAFK</sequence>
<dbReference type="STRING" id="679200.HMPREF9333_01639"/>
<feature type="transmembrane region" description="Helical" evidence="1">
    <location>
        <begin position="388"/>
        <end position="411"/>
    </location>
</feature>
<evidence type="ECO:0008006" key="4">
    <source>
        <dbReference type="Google" id="ProtNLM"/>
    </source>
</evidence>
<organism evidence="2 3">
    <name type="scientific">Johnsonella ignava ATCC 51276</name>
    <dbReference type="NCBI Taxonomy" id="679200"/>
    <lineage>
        <taxon>Bacteria</taxon>
        <taxon>Bacillati</taxon>
        <taxon>Bacillota</taxon>
        <taxon>Clostridia</taxon>
        <taxon>Lachnospirales</taxon>
        <taxon>Lachnospiraceae</taxon>
        <taxon>Johnsonella</taxon>
    </lineage>
</organism>